<evidence type="ECO:0000313" key="2">
    <source>
        <dbReference type="Proteomes" id="UP001596411"/>
    </source>
</evidence>
<gene>
    <name evidence="1" type="ORF">ACFQH5_17720</name>
</gene>
<evidence type="ECO:0000313" key="1">
    <source>
        <dbReference type="EMBL" id="MFC7091387.1"/>
    </source>
</evidence>
<protein>
    <submittedName>
        <fullName evidence="1">Uncharacterized protein</fullName>
    </submittedName>
</protein>
<proteinExistence type="predicted"/>
<accession>A0ABW2F048</accession>
<name>A0ABW2F048_9GAMM</name>
<dbReference type="RefSeq" id="WP_346063835.1">
    <property type="nucleotide sequence ID" value="NZ_BAAADR010000022.1"/>
</dbReference>
<reference evidence="2" key="1">
    <citation type="journal article" date="2019" name="Int. J. Syst. Evol. Microbiol.">
        <title>The Global Catalogue of Microorganisms (GCM) 10K type strain sequencing project: providing services to taxonomists for standard genome sequencing and annotation.</title>
        <authorList>
            <consortium name="The Broad Institute Genomics Platform"/>
            <consortium name="The Broad Institute Genome Sequencing Center for Infectious Disease"/>
            <person name="Wu L."/>
            <person name="Ma J."/>
        </authorList>
    </citation>
    <scope>NUCLEOTIDE SEQUENCE [LARGE SCALE GENOMIC DNA]</scope>
    <source>
        <strain evidence="2">CGMCC 1.13666</strain>
    </source>
</reference>
<organism evidence="1 2">
    <name type="scientific">Halomonas salifodinae</name>
    <dbReference type="NCBI Taxonomy" id="438745"/>
    <lineage>
        <taxon>Bacteria</taxon>
        <taxon>Pseudomonadati</taxon>
        <taxon>Pseudomonadota</taxon>
        <taxon>Gammaproteobacteria</taxon>
        <taxon>Oceanospirillales</taxon>
        <taxon>Halomonadaceae</taxon>
        <taxon>Halomonas</taxon>
    </lineage>
</organism>
<comment type="caution">
    <text evidence="1">The sequence shown here is derived from an EMBL/GenBank/DDBJ whole genome shotgun (WGS) entry which is preliminary data.</text>
</comment>
<dbReference type="Proteomes" id="UP001596411">
    <property type="component" value="Unassembled WGS sequence"/>
</dbReference>
<keyword evidence="2" id="KW-1185">Reference proteome</keyword>
<dbReference type="EMBL" id="JBHSZP010000036">
    <property type="protein sequence ID" value="MFC7091387.1"/>
    <property type="molecule type" value="Genomic_DNA"/>
</dbReference>
<sequence>MTSEFAAAREFVRGAARYHDLVYIISKGKVLLNEDVSHAIVIAVDQGQWADVVDTAWDSTAIAVARLPSEKLIVVGEDGDVVTYTGGVEAREKISPKPVMIRHARRISDYVYACGMKRQVYKRVDEGVWSDIGAPFPGVDEEVGFESIDGFNYEEVYAVGWNGEIWEFDGYKWIRRGSPTNVILTSVCCAPNGVVYAAGQQGIMIKGRHDVWESVEWEDEVAVDFWDLCWFEDDLYIATMTDLYKLRGNTLIEVDFGIEFPPSCYSLTSEEGVLWSIGRDQVASYDGTDWKIYD</sequence>